<feature type="compositionally biased region" description="Polar residues" evidence="1">
    <location>
        <begin position="1025"/>
        <end position="1040"/>
    </location>
</feature>
<feature type="compositionally biased region" description="Basic and acidic residues" evidence="1">
    <location>
        <begin position="946"/>
        <end position="958"/>
    </location>
</feature>
<gene>
    <name evidence="3" type="ORF">PCOAH_00011540</name>
</gene>
<feature type="compositionally biased region" description="Low complexity" evidence="1">
    <location>
        <begin position="1068"/>
        <end position="1088"/>
    </location>
</feature>
<feature type="compositionally biased region" description="Low complexity" evidence="1">
    <location>
        <begin position="1041"/>
        <end position="1053"/>
    </location>
</feature>
<evidence type="ECO:0000259" key="2">
    <source>
        <dbReference type="Pfam" id="PF12878"/>
    </source>
</evidence>
<dbReference type="Pfam" id="PF12878">
    <property type="entry name" value="SICA_beta"/>
    <property type="match status" value="2"/>
</dbReference>
<dbReference type="Proteomes" id="UP000092716">
    <property type="component" value="Chromosome 5"/>
</dbReference>
<dbReference type="VEuPathDB" id="PlasmoDB:PCOAH_00011540"/>
<feature type="compositionally biased region" description="Polar residues" evidence="1">
    <location>
        <begin position="979"/>
        <end position="996"/>
    </location>
</feature>
<dbReference type="AlphaFoldDB" id="A0A1B1DVS4"/>
<dbReference type="EMBL" id="CP016243">
    <property type="protein sequence ID" value="ANQ06749.1"/>
    <property type="molecule type" value="Genomic_DNA"/>
</dbReference>
<name>A0A1B1DVS4_9APIC</name>
<feature type="compositionally biased region" description="Polar residues" evidence="1">
    <location>
        <begin position="1099"/>
        <end position="1127"/>
    </location>
</feature>
<dbReference type="PROSITE" id="PS51257">
    <property type="entry name" value="PROKAR_LIPOPROTEIN"/>
    <property type="match status" value="1"/>
</dbReference>
<protein>
    <submittedName>
        <fullName evidence="3">SICA antigen</fullName>
    </submittedName>
</protein>
<evidence type="ECO:0000313" key="3">
    <source>
        <dbReference type="EMBL" id="ANQ06749.1"/>
    </source>
</evidence>
<organism evidence="3 4">
    <name type="scientific">Plasmodium coatneyi</name>
    <dbReference type="NCBI Taxonomy" id="208452"/>
    <lineage>
        <taxon>Eukaryota</taxon>
        <taxon>Sar</taxon>
        <taxon>Alveolata</taxon>
        <taxon>Apicomplexa</taxon>
        <taxon>Aconoidasida</taxon>
        <taxon>Haemosporida</taxon>
        <taxon>Plasmodiidae</taxon>
        <taxon>Plasmodium</taxon>
    </lineage>
</organism>
<proteinExistence type="predicted"/>
<feature type="region of interest" description="Disordered" evidence="1">
    <location>
        <begin position="732"/>
        <end position="755"/>
    </location>
</feature>
<accession>A0A1B1DVS4</accession>
<feature type="domain" description="Schizont-infected cell agglutination extracellular beta" evidence="2">
    <location>
        <begin position="756"/>
        <end position="911"/>
    </location>
</feature>
<feature type="region of interest" description="Disordered" evidence="1">
    <location>
        <begin position="1015"/>
        <end position="1132"/>
    </location>
</feature>
<dbReference type="KEGG" id="pcot:PCOAH_00011540"/>
<dbReference type="InterPro" id="IPR024285">
    <property type="entry name" value="SICA_extracell_b"/>
</dbReference>
<dbReference type="GeneID" id="30907880"/>
<keyword evidence="4" id="KW-1185">Reference proteome</keyword>
<feature type="domain" description="Schizont-infected cell agglutination extracellular beta" evidence="2">
    <location>
        <begin position="28"/>
        <end position="192"/>
    </location>
</feature>
<reference evidence="4" key="1">
    <citation type="submission" date="2016-06" db="EMBL/GenBank/DDBJ databases">
        <title>First high quality genome sequence of Plasmodium coatneyi using continuous long reads from single molecule, real-time sequencing.</title>
        <authorList>
            <person name="Chien J.-T."/>
            <person name="Pakala S.B."/>
            <person name="Geraldo J.A."/>
            <person name="Lapp S.A."/>
            <person name="Barnwell J.W."/>
            <person name="Kissinger J.C."/>
            <person name="Galinski M.R."/>
            <person name="Humphrey J.C."/>
        </authorList>
    </citation>
    <scope>NUCLEOTIDE SEQUENCE [LARGE SCALE GENOMIC DNA]</scope>
    <source>
        <strain evidence="4">Hackeri</strain>
    </source>
</reference>
<feature type="region of interest" description="Disordered" evidence="1">
    <location>
        <begin position="472"/>
        <end position="501"/>
    </location>
</feature>
<dbReference type="RefSeq" id="XP_019913444.1">
    <property type="nucleotide sequence ID" value="XM_020057963.1"/>
</dbReference>
<feature type="region of interest" description="Disordered" evidence="1">
    <location>
        <begin position="944"/>
        <end position="996"/>
    </location>
</feature>
<sequence>MEKKKQGTGSDPALILHFGSGCSKELQERLNTVTNNWHKDRRRTKSDADWNVFWDTDIKNQMVNLSAGILREKDKVDSECNNIKGMDNANKEACKLITAGLKHIYKIPKGKDGTQQKKEDDQIFHRTMSCVLLNAYTEKLKEHAGQKQNCNIDVGINHAFSKSGQIRSNTDGCKDDNNCHVCQKESYEQCEINHERIKDRVNKLLKWKESEIQKTLTSICPTPPPVPPANPKSQLTSTIDCKDETDCLNKKVEKVFQKRWNANNDQVYGLFQEFNRELNDDDEKDGLTSVCDEVVGDESMVKHKLHRCFCKILIRNLGKVTNNDSTYRYDNRTWKIRDMEGNVPCHLLNLWLLLYGIKYGMQEKDVLYAFKAITNLKELYEEQYENCVYTGNFEVKQEDGGADFRDIYKWFMNHDIINKMGAIRYGTACVRKDGQGSGHSKSVGKDIKEVSDDLRNKAETVAKEIQKGLPIVKEVEKEEKPPSSGGNPGRPPIPKSGCSVHLGNNVLDEEEENWGEVFSSFSNNPTNSNEEGYKYNEYAALSSWCEDVDEDSTVDLTKHKEFCKVLLKNLLIVNKNKFACEEKMEENRIKGKWCVSKCDLLNIWLMYISDYCVPEDIIKEVFSRMHSISGYMDGTENYADCVYKSFSNLRRGDEDILHNIMKWMQCKGKKGGMAEVHTKNWCKHDKSKWTNAPQYWGKKDGLSVKVSQELNTWLAKVNEAKKTYRTDLDKIKDLATKDSPPPSHQPDGAGSTSSKNLCQRLEEAAETWKTIGGHKDLNKIWDDIKPRVTELSNAISTPNKDADDLCSNIQGTNGAPTEKEKEACQFITRGLKHLYGIEKEEENKDMNAQKNWEIKTTVTCALLNLYAKEIKGKCNVTDSIIEQSFTLGESNLKIWCKVGDGNSCKECKRDNCTNYKVNGKDLWQEVNNRLQENSDIMQAISTICTDNKKPAGTRRSEDTSGPVKQTEKKPNQESIGKDTASSKGTPGSKDCNSLQGTEDGAAALECLDAQGEQGTHVDNVRNDDTPSQDSGPIAQDNSQKPGSSGPGSASIGSQDTGSPRPPGSNEVSSASSSDSSSSSSSSSSSGLGDQSGGGTSAGKNTGTRSVTQQDDVDQSNGGLQQPQVSGRTESRTVRCNNRINNINSTNTNITTIIIWKLYNKKKW</sequence>
<evidence type="ECO:0000256" key="1">
    <source>
        <dbReference type="SAM" id="MobiDB-lite"/>
    </source>
</evidence>
<evidence type="ECO:0000313" key="4">
    <source>
        <dbReference type="Proteomes" id="UP000092716"/>
    </source>
</evidence>